<dbReference type="Gene3D" id="1.10.357.10">
    <property type="entry name" value="Tetracycline Repressor, domain 2"/>
    <property type="match status" value="1"/>
</dbReference>
<dbReference type="InterPro" id="IPR009057">
    <property type="entry name" value="Homeodomain-like_sf"/>
</dbReference>
<dbReference type="PANTHER" id="PTHR43479:SF7">
    <property type="entry name" value="TETR-FAMILY TRANSCRIPTIONAL REGULATOR"/>
    <property type="match status" value="1"/>
</dbReference>
<evidence type="ECO:0000259" key="3">
    <source>
        <dbReference type="PROSITE" id="PS50977"/>
    </source>
</evidence>
<dbReference type="GO" id="GO:0003677">
    <property type="term" value="F:DNA binding"/>
    <property type="evidence" value="ECO:0007669"/>
    <property type="project" value="UniProtKB-UniRule"/>
</dbReference>
<organism evidence="4 5">
    <name type="scientific">Candidatus Avoscillospira stercorigallinarum</name>
    <dbReference type="NCBI Taxonomy" id="2840708"/>
    <lineage>
        <taxon>Bacteria</taxon>
        <taxon>Bacillati</taxon>
        <taxon>Bacillota</taxon>
        <taxon>Clostridia</taxon>
        <taxon>Eubacteriales</taxon>
        <taxon>Oscillospiraceae</taxon>
        <taxon>Oscillospiraceae incertae sedis</taxon>
        <taxon>Candidatus Avoscillospira</taxon>
    </lineage>
</organism>
<reference evidence="4" key="1">
    <citation type="submission" date="2020-10" db="EMBL/GenBank/DDBJ databases">
        <authorList>
            <person name="Gilroy R."/>
        </authorList>
    </citation>
    <scope>NUCLEOTIDE SEQUENCE</scope>
    <source>
        <strain evidence="4">ChiSjej2B20-13462</strain>
    </source>
</reference>
<proteinExistence type="predicted"/>
<evidence type="ECO:0000256" key="2">
    <source>
        <dbReference type="PROSITE-ProRule" id="PRU00335"/>
    </source>
</evidence>
<dbReference type="PANTHER" id="PTHR43479">
    <property type="entry name" value="ACREF/ENVCD OPERON REPRESSOR-RELATED"/>
    <property type="match status" value="1"/>
</dbReference>
<evidence type="ECO:0000313" key="4">
    <source>
        <dbReference type="EMBL" id="HIQ70372.1"/>
    </source>
</evidence>
<keyword evidence="1 2" id="KW-0238">DNA-binding</keyword>
<dbReference type="SUPFAM" id="SSF46689">
    <property type="entry name" value="Homeodomain-like"/>
    <property type="match status" value="1"/>
</dbReference>
<name>A0A9D1CPG2_9FIRM</name>
<evidence type="ECO:0000313" key="5">
    <source>
        <dbReference type="Proteomes" id="UP000886874"/>
    </source>
</evidence>
<dbReference type="AlphaFoldDB" id="A0A9D1CPG2"/>
<dbReference type="PROSITE" id="PS50977">
    <property type="entry name" value="HTH_TETR_2"/>
    <property type="match status" value="1"/>
</dbReference>
<reference evidence="4" key="2">
    <citation type="journal article" date="2021" name="PeerJ">
        <title>Extensive microbial diversity within the chicken gut microbiome revealed by metagenomics and culture.</title>
        <authorList>
            <person name="Gilroy R."/>
            <person name="Ravi A."/>
            <person name="Getino M."/>
            <person name="Pursley I."/>
            <person name="Horton D.L."/>
            <person name="Alikhan N.F."/>
            <person name="Baker D."/>
            <person name="Gharbi K."/>
            <person name="Hall N."/>
            <person name="Watson M."/>
            <person name="Adriaenssens E.M."/>
            <person name="Foster-Nyarko E."/>
            <person name="Jarju S."/>
            <person name="Secka A."/>
            <person name="Antonio M."/>
            <person name="Oren A."/>
            <person name="Chaudhuri R.R."/>
            <person name="La Ragione R."/>
            <person name="Hildebrand F."/>
            <person name="Pallen M.J."/>
        </authorList>
    </citation>
    <scope>NUCLEOTIDE SEQUENCE</scope>
    <source>
        <strain evidence="4">ChiSjej2B20-13462</strain>
    </source>
</reference>
<dbReference type="InterPro" id="IPR001647">
    <property type="entry name" value="HTH_TetR"/>
</dbReference>
<dbReference type="Proteomes" id="UP000886874">
    <property type="component" value="Unassembled WGS sequence"/>
</dbReference>
<sequence>MASFTRRALQQTLLTLLETMSLDKITVKGIVDTCGISRNTFYYHYEDIPSLLADTLETEFAKTAQSGDPLSRLLTLVAEHRRVFAHIDGSQSRELFRKRLRQAMEASLREELAQRSPSLSPAALDTLAIFFTGGYGALFIRWLEQGAQEPPAEFLARLNAVLPLVDEAVRRASLGKQP</sequence>
<dbReference type="Pfam" id="PF14278">
    <property type="entry name" value="TetR_C_8"/>
    <property type="match status" value="1"/>
</dbReference>
<dbReference type="EMBL" id="DVFN01000122">
    <property type="protein sequence ID" value="HIQ70372.1"/>
    <property type="molecule type" value="Genomic_DNA"/>
</dbReference>
<accession>A0A9D1CPG2</accession>
<dbReference type="InterPro" id="IPR039532">
    <property type="entry name" value="TetR_C_Firmicutes"/>
</dbReference>
<feature type="domain" description="HTH tetR-type" evidence="3">
    <location>
        <begin position="3"/>
        <end position="63"/>
    </location>
</feature>
<gene>
    <name evidence="4" type="ORF">IAA67_08590</name>
</gene>
<feature type="DNA-binding region" description="H-T-H motif" evidence="2">
    <location>
        <begin position="26"/>
        <end position="45"/>
    </location>
</feature>
<comment type="caution">
    <text evidence="4">The sequence shown here is derived from an EMBL/GenBank/DDBJ whole genome shotgun (WGS) entry which is preliminary data.</text>
</comment>
<evidence type="ECO:0000256" key="1">
    <source>
        <dbReference type="ARBA" id="ARBA00023125"/>
    </source>
</evidence>
<dbReference type="InterPro" id="IPR050624">
    <property type="entry name" value="HTH-type_Tx_Regulator"/>
</dbReference>
<protein>
    <submittedName>
        <fullName evidence="4">TetR family transcriptional regulator C-terminal domain-containing protein</fullName>
    </submittedName>
</protein>